<keyword evidence="3 6" id="KW-0812">Transmembrane</keyword>
<evidence type="ECO:0000256" key="3">
    <source>
        <dbReference type="ARBA" id="ARBA00022692"/>
    </source>
</evidence>
<dbReference type="GO" id="GO:0012505">
    <property type="term" value="C:endomembrane system"/>
    <property type="evidence" value="ECO:0007669"/>
    <property type="project" value="UniProtKB-SubCell"/>
</dbReference>
<evidence type="ECO:0000256" key="4">
    <source>
        <dbReference type="ARBA" id="ARBA00022989"/>
    </source>
</evidence>
<comment type="similarity">
    <text evidence="2">Belongs to the UPF0754 family.</text>
</comment>
<dbReference type="HOGENOM" id="CLU_760613_0_0_0"/>
<gene>
    <name evidence="7" type="ordered locus">Fnod_0033</name>
</gene>
<dbReference type="Pfam" id="PF04286">
    <property type="entry name" value="DUF445"/>
    <property type="match status" value="1"/>
</dbReference>
<feature type="transmembrane region" description="Helical" evidence="6">
    <location>
        <begin position="9"/>
        <end position="25"/>
    </location>
</feature>
<evidence type="ECO:0000256" key="2">
    <source>
        <dbReference type="ARBA" id="ARBA00008053"/>
    </source>
</evidence>
<evidence type="ECO:0000313" key="8">
    <source>
        <dbReference type="Proteomes" id="UP000002415"/>
    </source>
</evidence>
<feature type="transmembrane region" description="Helical" evidence="6">
    <location>
        <begin position="351"/>
        <end position="369"/>
    </location>
</feature>
<evidence type="ECO:0000256" key="1">
    <source>
        <dbReference type="ARBA" id="ARBA00004308"/>
    </source>
</evidence>
<evidence type="ECO:0008006" key="9">
    <source>
        <dbReference type="Google" id="ProtNLM"/>
    </source>
</evidence>
<sequence length="370" mass="43799">MIRKLAKDFLFWMLFLMYLISYNIYSKFGIYVFKIIGLLSIGGLVGYITNVLAIWMLFNPKRKILGFQGVIPKKRDEIAESASKIIEDEFINPKSLREFIEKNKEDFVNSIIAFLNSKDIVIPPIKSLTNNMNLEKEITDFVLDKINEEKLWNLIKERKLSDTNINLSEIIINNIDNFLDDSLKEKIKNLLLSKVKILFIPVGSFFEPLTDRFFDELKNDIQRRGEIYNNLKQMIEQNLYNKKIQEIITFDQFEEIVQKVKLGVFNITSEKLKELLEKEINIKSLFSYFGLDINKTLIYLIEKYENQIIDSFEKFFEKISFKEIIREKIQSYTLEEMEEVTLKLAKRELRYVEIFGIPLGMLISIFQIIF</sequence>
<protein>
    <recommendedName>
        <fullName evidence="9">DUF445 family protein</fullName>
    </recommendedName>
</protein>
<evidence type="ECO:0000256" key="5">
    <source>
        <dbReference type="ARBA" id="ARBA00023136"/>
    </source>
</evidence>
<keyword evidence="4 6" id="KW-1133">Transmembrane helix</keyword>
<evidence type="ECO:0000256" key="6">
    <source>
        <dbReference type="SAM" id="Phobius"/>
    </source>
</evidence>
<accession>A7HJ22</accession>
<dbReference type="PANTHER" id="PTHR35791:SF1">
    <property type="entry name" value="UPF0754 MEMBRANE PROTEIN YHEB"/>
    <property type="match status" value="1"/>
</dbReference>
<evidence type="ECO:0000313" key="7">
    <source>
        <dbReference type="EMBL" id="ABS59905.1"/>
    </source>
</evidence>
<dbReference type="InterPro" id="IPR007383">
    <property type="entry name" value="DUF445"/>
</dbReference>
<proteinExistence type="inferred from homology"/>
<dbReference type="Proteomes" id="UP000002415">
    <property type="component" value="Chromosome"/>
</dbReference>
<dbReference type="KEGG" id="fno:Fnod_0033"/>
<dbReference type="AlphaFoldDB" id="A7HJ22"/>
<dbReference type="EMBL" id="CP000771">
    <property type="protein sequence ID" value="ABS59905.1"/>
    <property type="molecule type" value="Genomic_DNA"/>
</dbReference>
<reference evidence="7 8" key="1">
    <citation type="submission" date="2007-07" db="EMBL/GenBank/DDBJ databases">
        <title>Complete sequence of Fervidobacterium nodosum Rt17-B1.</title>
        <authorList>
            <consortium name="US DOE Joint Genome Institute"/>
            <person name="Copeland A."/>
            <person name="Lucas S."/>
            <person name="Lapidus A."/>
            <person name="Barry K."/>
            <person name="Glavina del Rio T."/>
            <person name="Dalin E."/>
            <person name="Tice H."/>
            <person name="Pitluck S."/>
            <person name="Saunders E."/>
            <person name="Brettin T."/>
            <person name="Bruce D."/>
            <person name="Detter J.C."/>
            <person name="Han C."/>
            <person name="Schmutz J."/>
            <person name="Larimer F."/>
            <person name="Land M."/>
            <person name="Hauser L."/>
            <person name="Kyrpides N."/>
            <person name="Mikhailova N."/>
            <person name="Nelson K."/>
            <person name="Gogarten J.P."/>
            <person name="Noll K."/>
            <person name="Richardson P."/>
        </authorList>
    </citation>
    <scope>NUCLEOTIDE SEQUENCE [LARGE SCALE GENOMIC DNA]</scope>
    <source>
        <strain evidence="8">ATCC 35602 / DSM 5306 / Rt17-B1</strain>
    </source>
</reference>
<dbReference type="eggNOG" id="COG4399">
    <property type="taxonomic scope" value="Bacteria"/>
</dbReference>
<keyword evidence="8" id="KW-1185">Reference proteome</keyword>
<reference evidence="7 8" key="2">
    <citation type="journal article" date="2009" name="Proc. Natl. Acad. Sci. U.S.A.">
        <title>On the chimeric nature, thermophilic origin, and phylogenetic placement of the Thermotogales.</title>
        <authorList>
            <person name="Zhaxybayeva O."/>
            <person name="Swithers K.S."/>
            <person name="Lapierre P."/>
            <person name="Fournier G.P."/>
            <person name="Bickhart D.M."/>
            <person name="DeBoy R.T."/>
            <person name="Nelson K.E."/>
            <person name="Nesbo C.L."/>
            <person name="Doolittle W.F."/>
            <person name="Gogarten J.P."/>
            <person name="Noll K.M."/>
        </authorList>
    </citation>
    <scope>NUCLEOTIDE SEQUENCE [LARGE SCALE GENOMIC DNA]</scope>
    <source>
        <strain evidence="8">ATCC 35602 / DSM 5306 / Rt17-B1</strain>
    </source>
</reference>
<name>A7HJ22_FERNB</name>
<dbReference type="OrthoDB" id="9787430at2"/>
<keyword evidence="5 6" id="KW-0472">Membrane</keyword>
<dbReference type="PANTHER" id="PTHR35791">
    <property type="entry name" value="UPF0754 MEMBRANE PROTEIN YHEB"/>
    <property type="match status" value="1"/>
</dbReference>
<organism evidence="7 8">
    <name type="scientific">Fervidobacterium nodosum (strain ATCC 35602 / DSM 5306 / Rt17-B1)</name>
    <dbReference type="NCBI Taxonomy" id="381764"/>
    <lineage>
        <taxon>Bacteria</taxon>
        <taxon>Thermotogati</taxon>
        <taxon>Thermotogota</taxon>
        <taxon>Thermotogae</taxon>
        <taxon>Thermotogales</taxon>
        <taxon>Fervidobacteriaceae</taxon>
        <taxon>Fervidobacterium</taxon>
    </lineage>
</organism>
<comment type="subcellular location">
    <subcellularLocation>
        <location evidence="1">Endomembrane system</location>
    </subcellularLocation>
</comment>
<dbReference type="RefSeq" id="WP_011993228.1">
    <property type="nucleotide sequence ID" value="NC_009718.1"/>
</dbReference>
<feature type="transmembrane region" description="Helical" evidence="6">
    <location>
        <begin position="31"/>
        <end position="58"/>
    </location>
</feature>